<dbReference type="InterPro" id="IPR001387">
    <property type="entry name" value="Cro/C1-type_HTH"/>
</dbReference>
<dbReference type="PANTHER" id="PTHR40455:SF1">
    <property type="entry name" value="ANTITOXIN HIGA"/>
    <property type="match status" value="1"/>
</dbReference>
<comment type="caution">
    <text evidence="2">The sequence shown here is derived from an EMBL/GenBank/DDBJ whole genome shotgun (WGS) entry which is preliminary data.</text>
</comment>
<evidence type="ECO:0000313" key="3">
    <source>
        <dbReference type="Proteomes" id="UP000268007"/>
    </source>
</evidence>
<evidence type="ECO:0000259" key="1">
    <source>
        <dbReference type="PROSITE" id="PS50943"/>
    </source>
</evidence>
<gene>
    <name evidence="2" type="ORF">BDD43_4400</name>
</gene>
<dbReference type="InterPro" id="IPR010982">
    <property type="entry name" value="Lambda_DNA-bd_dom_sf"/>
</dbReference>
<organism evidence="2 3">
    <name type="scientific">Mucilaginibacter gracilis</name>
    <dbReference type="NCBI Taxonomy" id="423350"/>
    <lineage>
        <taxon>Bacteria</taxon>
        <taxon>Pseudomonadati</taxon>
        <taxon>Bacteroidota</taxon>
        <taxon>Sphingobacteriia</taxon>
        <taxon>Sphingobacteriales</taxon>
        <taxon>Sphingobacteriaceae</taxon>
        <taxon>Mucilaginibacter</taxon>
    </lineage>
</organism>
<dbReference type="AlphaFoldDB" id="A0A495J5Z6"/>
<dbReference type="OrthoDB" id="672730at2"/>
<reference evidence="2 3" key="1">
    <citation type="submission" date="2018-10" db="EMBL/GenBank/DDBJ databases">
        <title>Genomic Encyclopedia of Archaeal and Bacterial Type Strains, Phase II (KMG-II): from individual species to whole genera.</title>
        <authorList>
            <person name="Goeker M."/>
        </authorList>
    </citation>
    <scope>NUCLEOTIDE SEQUENCE [LARGE SCALE GENOMIC DNA]</scope>
    <source>
        <strain evidence="2 3">DSM 18602</strain>
    </source>
</reference>
<proteinExistence type="predicted"/>
<accession>A0A495J5Z6</accession>
<protein>
    <submittedName>
        <fullName evidence="2">HTH-type transcriptional regulator/antitoxin HigA</fullName>
    </submittedName>
</protein>
<dbReference type="EMBL" id="RBKU01000001">
    <property type="protein sequence ID" value="RKR84173.1"/>
    <property type="molecule type" value="Genomic_DNA"/>
</dbReference>
<evidence type="ECO:0000313" key="2">
    <source>
        <dbReference type="EMBL" id="RKR84173.1"/>
    </source>
</evidence>
<sequence>MKTSGLKYKVIKGKDQYDAYCKLLEQLVDNKVSSDIQDEIDLLTLLIETYDASHHTSADSDPIKLLRSFMTDHHLKSQHIVKLLGVSKGYVSDILNYKKGLSKEVIRKLAEHFKVRQEAFNIPYPLIQK</sequence>
<dbReference type="GO" id="GO:0006355">
    <property type="term" value="P:regulation of DNA-templated transcription"/>
    <property type="evidence" value="ECO:0007669"/>
    <property type="project" value="InterPro"/>
</dbReference>
<dbReference type="GO" id="GO:0001046">
    <property type="term" value="F:core promoter sequence-specific DNA binding"/>
    <property type="evidence" value="ECO:0007669"/>
    <property type="project" value="TreeGrafter"/>
</dbReference>
<dbReference type="CDD" id="cd00093">
    <property type="entry name" value="HTH_XRE"/>
    <property type="match status" value="1"/>
</dbReference>
<feature type="domain" description="HTH cro/C1-type" evidence="1">
    <location>
        <begin position="82"/>
        <end position="120"/>
    </location>
</feature>
<dbReference type="PANTHER" id="PTHR40455">
    <property type="entry name" value="ANTITOXIN HIGA"/>
    <property type="match status" value="1"/>
</dbReference>
<dbReference type="PROSITE" id="PS50943">
    <property type="entry name" value="HTH_CROC1"/>
    <property type="match status" value="1"/>
</dbReference>
<name>A0A495J5Z6_9SPHI</name>
<dbReference type="InterPro" id="IPR039060">
    <property type="entry name" value="Antitox_HigA"/>
</dbReference>
<dbReference type="Gene3D" id="1.10.260.40">
    <property type="entry name" value="lambda repressor-like DNA-binding domains"/>
    <property type="match status" value="1"/>
</dbReference>
<dbReference type="SUPFAM" id="SSF47413">
    <property type="entry name" value="lambda repressor-like DNA-binding domains"/>
    <property type="match status" value="1"/>
</dbReference>
<dbReference type="RefSeq" id="WP_121199619.1">
    <property type="nucleotide sequence ID" value="NZ_RBKU01000001.1"/>
</dbReference>
<keyword evidence="3" id="KW-1185">Reference proteome</keyword>
<dbReference type="Proteomes" id="UP000268007">
    <property type="component" value="Unassembled WGS sequence"/>
</dbReference>